<feature type="domain" description="BTB" evidence="2">
    <location>
        <begin position="388"/>
        <end position="469"/>
    </location>
</feature>
<feature type="compositionally biased region" description="Acidic residues" evidence="1">
    <location>
        <begin position="120"/>
        <end position="137"/>
    </location>
</feature>
<feature type="compositionally biased region" description="Acidic residues" evidence="1">
    <location>
        <begin position="8"/>
        <end position="18"/>
    </location>
</feature>
<feature type="compositionally biased region" description="Acidic residues" evidence="1">
    <location>
        <begin position="25"/>
        <end position="50"/>
    </location>
</feature>
<accession>A0A9K3KLL3</accession>
<feature type="region of interest" description="Disordered" evidence="1">
    <location>
        <begin position="276"/>
        <end position="370"/>
    </location>
</feature>
<evidence type="ECO:0000313" key="4">
    <source>
        <dbReference type="Proteomes" id="UP000693970"/>
    </source>
</evidence>
<feature type="compositionally biased region" description="Low complexity" evidence="1">
    <location>
        <begin position="200"/>
        <end position="211"/>
    </location>
</feature>
<feature type="compositionally biased region" description="Acidic residues" evidence="1">
    <location>
        <begin position="61"/>
        <end position="76"/>
    </location>
</feature>
<evidence type="ECO:0000259" key="2">
    <source>
        <dbReference type="PROSITE" id="PS50097"/>
    </source>
</evidence>
<feature type="region of interest" description="Disordered" evidence="1">
    <location>
        <begin position="1"/>
        <end position="258"/>
    </location>
</feature>
<feature type="compositionally biased region" description="Polar residues" evidence="1">
    <location>
        <begin position="156"/>
        <end position="169"/>
    </location>
</feature>
<sequence length="696" mass="78738">MSSSNIIVDDEGFPEDEGDHSSDYDRDDIEEEEDYSEYDDEEEEEEEEEHEMNGDRSYEQESSDDQPSFEEDGDDYYDNRHHEDFQKDHYHDDDDDDDDNNNNNNNYYDDDGDRPHRNEDDDSYETDTQFDEEEENDDIRSSTTPYSTEEAKKKLASSQPSTEDGMQTPTREEVEQVRMNYNKNFGYPQLEKETQVIPKTSRSSTTSTNSSRRGRSPTPKKKPPPQYYPPQSSRDSDQRDSSQTPLSQKPKLGQKVSEDAIDAIQATVGDASYNFGKNQLEQYQEKPQSSTSLPGPEQPLSKPSFDKAKSSFALNGGYPMTKQNGTTSPSTTAVPASPTASKNEMSPQKSPTASSSHSLKRRSNHRKPTSLVGAPRISWMSDPYESFSDWTVKVLFDDVVDVYHVHRNIMAFGNRKSNFFLKEFRKQQNFEDTDPADVQVSYIKLPASQAKVFPMVLDFIYYTKEATQTLTAERACNVFKLAELLEIPMLQKAIADFYAKNLSLKNLGEFLLAASKSKADRLLVVSKAKIGQMIIEKPELSGLVPPKFMADILLISHRQLEEARAKEPEKYTEALVQSQSRYWSKAAYICAVQNESVLTVKLFDELLSEESLPYIDSAVAPKLLLMDAKFRGQTNGDHGPSSLQRRCIDSLTTDFQQFQRGFATPEACSNVLKALPSEVLAEILMKTMAGGSVSQQ</sequence>
<feature type="compositionally biased region" description="Low complexity" evidence="1">
    <location>
        <begin position="326"/>
        <end position="341"/>
    </location>
</feature>
<gene>
    <name evidence="3" type="ORF">IV203_005059</name>
</gene>
<feature type="compositionally biased region" description="Polar residues" evidence="1">
    <location>
        <begin position="276"/>
        <end position="293"/>
    </location>
</feature>
<feature type="compositionally biased region" description="Basic residues" evidence="1">
    <location>
        <begin position="212"/>
        <end position="223"/>
    </location>
</feature>
<organism evidence="3 4">
    <name type="scientific">Nitzschia inconspicua</name>
    <dbReference type="NCBI Taxonomy" id="303405"/>
    <lineage>
        <taxon>Eukaryota</taxon>
        <taxon>Sar</taxon>
        <taxon>Stramenopiles</taxon>
        <taxon>Ochrophyta</taxon>
        <taxon>Bacillariophyta</taxon>
        <taxon>Bacillariophyceae</taxon>
        <taxon>Bacillariophycidae</taxon>
        <taxon>Bacillariales</taxon>
        <taxon>Bacillariaceae</taxon>
        <taxon>Nitzschia</taxon>
    </lineage>
</organism>
<dbReference type="Pfam" id="PF00651">
    <property type="entry name" value="BTB"/>
    <property type="match status" value="1"/>
</dbReference>
<feature type="compositionally biased region" description="Polar residues" evidence="1">
    <location>
        <begin position="342"/>
        <end position="357"/>
    </location>
</feature>
<dbReference type="AlphaFoldDB" id="A0A9K3KLL3"/>
<dbReference type="PROSITE" id="PS50097">
    <property type="entry name" value="BTB"/>
    <property type="match status" value="1"/>
</dbReference>
<dbReference type="CDD" id="cd18186">
    <property type="entry name" value="BTB_POZ_ZBTB_KLHL-like"/>
    <property type="match status" value="1"/>
</dbReference>
<proteinExistence type="predicted"/>
<dbReference type="InterPro" id="IPR000210">
    <property type="entry name" value="BTB/POZ_dom"/>
</dbReference>
<dbReference type="OrthoDB" id="48101at2759"/>
<comment type="caution">
    <text evidence="3">The sequence shown here is derived from an EMBL/GenBank/DDBJ whole genome shotgun (WGS) entry which is preliminary data.</text>
</comment>
<feature type="compositionally biased region" description="Basic and acidic residues" evidence="1">
    <location>
        <begin position="77"/>
        <end position="92"/>
    </location>
</feature>
<dbReference type="EMBL" id="JAGRRH010000021">
    <property type="protein sequence ID" value="KAG7345992.1"/>
    <property type="molecule type" value="Genomic_DNA"/>
</dbReference>
<reference evidence="3" key="1">
    <citation type="journal article" date="2021" name="Sci. Rep.">
        <title>Diploid genomic architecture of Nitzschia inconspicua, an elite biomass production diatom.</title>
        <authorList>
            <person name="Oliver A."/>
            <person name="Podell S."/>
            <person name="Pinowska A."/>
            <person name="Traller J.C."/>
            <person name="Smith S.R."/>
            <person name="McClure R."/>
            <person name="Beliaev A."/>
            <person name="Bohutskyi P."/>
            <person name="Hill E.A."/>
            <person name="Rabines A."/>
            <person name="Zheng H."/>
            <person name="Allen L.Z."/>
            <person name="Kuo A."/>
            <person name="Grigoriev I.V."/>
            <person name="Allen A.E."/>
            <person name="Hazlebeck D."/>
            <person name="Allen E.E."/>
        </authorList>
    </citation>
    <scope>NUCLEOTIDE SEQUENCE</scope>
    <source>
        <strain evidence="3">Hildebrandi</strain>
    </source>
</reference>
<dbReference type="Proteomes" id="UP000693970">
    <property type="component" value="Unassembled WGS sequence"/>
</dbReference>
<dbReference type="SMART" id="SM00225">
    <property type="entry name" value="BTB"/>
    <property type="match status" value="1"/>
</dbReference>
<protein>
    <submittedName>
        <fullName evidence="3">BTB/POZ domain containing protein</fullName>
    </submittedName>
</protein>
<keyword evidence="4" id="KW-1185">Reference proteome</keyword>
<feature type="compositionally biased region" description="Basic residues" evidence="1">
    <location>
        <begin position="358"/>
        <end position="368"/>
    </location>
</feature>
<reference evidence="3" key="2">
    <citation type="submission" date="2021-04" db="EMBL/GenBank/DDBJ databases">
        <authorList>
            <person name="Podell S."/>
        </authorList>
    </citation>
    <scope>NUCLEOTIDE SEQUENCE</scope>
    <source>
        <strain evidence="3">Hildebrandi</strain>
    </source>
</reference>
<evidence type="ECO:0000313" key="3">
    <source>
        <dbReference type="EMBL" id="KAG7345992.1"/>
    </source>
</evidence>
<name>A0A9K3KLL3_9STRA</name>
<evidence type="ECO:0000256" key="1">
    <source>
        <dbReference type="SAM" id="MobiDB-lite"/>
    </source>
</evidence>